<evidence type="ECO:0000256" key="1">
    <source>
        <dbReference type="SAM" id="MobiDB-lite"/>
    </source>
</evidence>
<sequence length="126" mass="13337">MLESGYNNNGNIIKLEIKESLTFHGTLGSTEQRRIEGRGPVQRGRGHGRRSRVPTRGPDPVLRVGRGHTVGVQGFRVGVGKGVDAGQARGVTVVEGGSVTSAASVDGAVVVDVARHSGRRNEGFRR</sequence>
<protein>
    <submittedName>
        <fullName evidence="2">Uncharacterized protein</fullName>
    </submittedName>
</protein>
<gene>
    <name evidence="2" type="ORF">BHM03_00027091</name>
</gene>
<evidence type="ECO:0000313" key="2">
    <source>
        <dbReference type="EMBL" id="RZR73689.1"/>
    </source>
</evidence>
<reference evidence="2" key="1">
    <citation type="journal article" date="2018" name="Data Brief">
        <title>Genome sequence data from 17 accessions of Ensete ventricosum, a staple food crop for millions in Ethiopia.</title>
        <authorList>
            <person name="Yemataw Z."/>
            <person name="Muzemil S."/>
            <person name="Ambachew D."/>
            <person name="Tripathi L."/>
            <person name="Tesfaye K."/>
            <person name="Chala A."/>
            <person name="Farbos A."/>
            <person name="O'Neill P."/>
            <person name="Moore K."/>
            <person name="Grant M."/>
            <person name="Studholme D.J."/>
        </authorList>
    </citation>
    <scope>NUCLEOTIDE SEQUENCE [LARGE SCALE GENOMIC DNA]</scope>
    <source>
        <tissue evidence="2">Leaf</tissue>
    </source>
</reference>
<organism evidence="2">
    <name type="scientific">Ensete ventricosum</name>
    <name type="common">Abyssinian banana</name>
    <name type="synonym">Musa ensete</name>
    <dbReference type="NCBI Taxonomy" id="4639"/>
    <lineage>
        <taxon>Eukaryota</taxon>
        <taxon>Viridiplantae</taxon>
        <taxon>Streptophyta</taxon>
        <taxon>Embryophyta</taxon>
        <taxon>Tracheophyta</taxon>
        <taxon>Spermatophyta</taxon>
        <taxon>Magnoliopsida</taxon>
        <taxon>Liliopsida</taxon>
        <taxon>Zingiberales</taxon>
        <taxon>Musaceae</taxon>
        <taxon>Ensete</taxon>
    </lineage>
</organism>
<proteinExistence type="predicted"/>
<accession>A0A445MHG6</accession>
<dbReference type="EMBL" id="KV875990">
    <property type="protein sequence ID" value="RZR73689.1"/>
    <property type="molecule type" value="Genomic_DNA"/>
</dbReference>
<dbReference type="AlphaFoldDB" id="A0A445MHG6"/>
<feature type="compositionally biased region" description="Basic residues" evidence="1">
    <location>
        <begin position="44"/>
        <end position="53"/>
    </location>
</feature>
<feature type="region of interest" description="Disordered" evidence="1">
    <location>
        <begin position="27"/>
        <end position="66"/>
    </location>
</feature>
<dbReference type="Proteomes" id="UP000290560">
    <property type="component" value="Unassembled WGS sequence"/>
</dbReference>
<name>A0A445MHG6_ENSVE</name>